<dbReference type="Pfam" id="PF01297">
    <property type="entry name" value="ZnuA"/>
    <property type="match status" value="1"/>
</dbReference>
<reference evidence="8" key="2">
    <citation type="submission" date="2020-09" db="EMBL/GenBank/DDBJ databases">
        <authorList>
            <person name="Sun Q."/>
            <person name="Zhou Y."/>
        </authorList>
    </citation>
    <scope>NUCLEOTIDE SEQUENCE</scope>
    <source>
        <strain evidence="8">CGMCC 1.15762</strain>
    </source>
</reference>
<evidence type="ECO:0000313" key="8">
    <source>
        <dbReference type="EMBL" id="GGG62917.1"/>
    </source>
</evidence>
<keyword evidence="5" id="KW-0406">Ion transport</keyword>
<dbReference type="PANTHER" id="PTHR42953:SF3">
    <property type="entry name" value="HIGH-AFFINITY ZINC UPTAKE SYSTEM PROTEIN ZNUA"/>
    <property type="match status" value="1"/>
</dbReference>
<feature type="region of interest" description="Disordered" evidence="6">
    <location>
        <begin position="120"/>
        <end position="157"/>
    </location>
</feature>
<evidence type="ECO:0000256" key="6">
    <source>
        <dbReference type="SAM" id="MobiDB-lite"/>
    </source>
</evidence>
<dbReference type="RefSeq" id="WP_188788732.1">
    <property type="nucleotide sequence ID" value="NZ_BMJV01000001.1"/>
</dbReference>
<keyword evidence="3" id="KW-0813">Transport</keyword>
<dbReference type="PANTHER" id="PTHR42953">
    <property type="entry name" value="HIGH-AFFINITY ZINC UPTAKE SYSTEM PROTEIN ZNUA-RELATED"/>
    <property type="match status" value="1"/>
</dbReference>
<keyword evidence="9" id="KW-1185">Reference proteome</keyword>
<organism evidence="8 9">
    <name type="scientific">Salipiger pallidus</name>
    <dbReference type="NCBI Taxonomy" id="1775170"/>
    <lineage>
        <taxon>Bacteria</taxon>
        <taxon>Pseudomonadati</taxon>
        <taxon>Pseudomonadota</taxon>
        <taxon>Alphaproteobacteria</taxon>
        <taxon>Rhodobacterales</taxon>
        <taxon>Roseobacteraceae</taxon>
        <taxon>Salipiger</taxon>
    </lineage>
</organism>
<comment type="caution">
    <text evidence="8">The sequence shown here is derived from an EMBL/GenBank/DDBJ whole genome shotgun (WGS) entry which is preliminary data.</text>
</comment>
<evidence type="ECO:0000256" key="5">
    <source>
        <dbReference type="ARBA" id="ARBA00022906"/>
    </source>
</evidence>
<accession>A0A8J2ZHD2</accession>
<evidence type="ECO:0000256" key="3">
    <source>
        <dbReference type="ARBA" id="ARBA00022448"/>
    </source>
</evidence>
<dbReference type="InterPro" id="IPR050492">
    <property type="entry name" value="Bact_metal-bind_prot9"/>
</dbReference>
<name>A0A8J2ZHD2_9RHOB</name>
<dbReference type="GO" id="GO:0046872">
    <property type="term" value="F:metal ion binding"/>
    <property type="evidence" value="ECO:0007669"/>
    <property type="project" value="InterPro"/>
</dbReference>
<reference evidence="8" key="1">
    <citation type="journal article" date="2014" name="Int. J. Syst. Evol. Microbiol.">
        <title>Complete genome sequence of Corynebacterium casei LMG S-19264T (=DSM 44701T), isolated from a smear-ripened cheese.</title>
        <authorList>
            <consortium name="US DOE Joint Genome Institute (JGI-PGF)"/>
            <person name="Walter F."/>
            <person name="Albersmeier A."/>
            <person name="Kalinowski J."/>
            <person name="Ruckert C."/>
        </authorList>
    </citation>
    <scope>NUCLEOTIDE SEQUENCE</scope>
    <source>
        <strain evidence="8">CGMCC 1.15762</strain>
    </source>
</reference>
<evidence type="ECO:0000256" key="7">
    <source>
        <dbReference type="SAM" id="SignalP"/>
    </source>
</evidence>
<keyword evidence="5" id="KW-0864">Zinc transport</keyword>
<sequence length="322" mass="34612">MLRPLLPALLLATPSIAEVPRTVADIAPVQSLVAAVMGKLGSPELLIPQGASPHDHAMSPSEARNLQDADLVFWIGPNLAPGLEDKINTIAEGAQQVTLGELDVTSMLPMRKDVIFATQSDDQHDHDDHDDHDHAEAHSDGHGHGHDHEHHGTEDPHVWLSPENAIAWLQPIADALTEADPENADTYSQNAEQARADIEDAVANANDSLKVAHGQHYVVFHDAYQYFETTFGLEVLGALRLSDASAPSPAQLDALRDRIEDAEIACAFAEPQFDPRLLETVTEGTGLPVAELDPLGTKLELGAGLYPALVTDLAQRIATCAN</sequence>
<dbReference type="InterPro" id="IPR006127">
    <property type="entry name" value="ZnuA-like"/>
</dbReference>
<protein>
    <recommendedName>
        <fullName evidence="2">High-affinity zinc uptake system protein ZnuA</fullName>
    </recommendedName>
</protein>
<comment type="similarity">
    <text evidence="1">Belongs to the bacterial solute-binding protein 9 family.</text>
</comment>
<dbReference type="SUPFAM" id="SSF53807">
    <property type="entry name" value="Helical backbone' metal receptor"/>
    <property type="match status" value="1"/>
</dbReference>
<feature type="signal peptide" evidence="7">
    <location>
        <begin position="1"/>
        <end position="17"/>
    </location>
</feature>
<dbReference type="Proteomes" id="UP000617145">
    <property type="component" value="Unassembled WGS sequence"/>
</dbReference>
<feature type="compositionally biased region" description="Basic and acidic residues" evidence="6">
    <location>
        <begin position="121"/>
        <end position="157"/>
    </location>
</feature>
<evidence type="ECO:0000256" key="2">
    <source>
        <dbReference type="ARBA" id="ARBA00015915"/>
    </source>
</evidence>
<proteinExistence type="inferred from homology"/>
<dbReference type="GO" id="GO:0006829">
    <property type="term" value="P:zinc ion transport"/>
    <property type="evidence" value="ECO:0007669"/>
    <property type="project" value="UniProtKB-KW"/>
</dbReference>
<keyword evidence="5" id="KW-0862">Zinc</keyword>
<feature type="chain" id="PRO_5035251968" description="High-affinity zinc uptake system protein ZnuA" evidence="7">
    <location>
        <begin position="18"/>
        <end position="322"/>
    </location>
</feature>
<gene>
    <name evidence="8" type="primary">znuA2</name>
    <name evidence="8" type="ORF">GCM10011415_06660</name>
</gene>
<keyword evidence="4 7" id="KW-0732">Signal</keyword>
<evidence type="ECO:0000313" key="9">
    <source>
        <dbReference type="Proteomes" id="UP000617145"/>
    </source>
</evidence>
<evidence type="ECO:0000256" key="1">
    <source>
        <dbReference type="ARBA" id="ARBA00011028"/>
    </source>
</evidence>
<dbReference type="EMBL" id="BMJV01000001">
    <property type="protein sequence ID" value="GGG62917.1"/>
    <property type="molecule type" value="Genomic_DNA"/>
</dbReference>
<dbReference type="AlphaFoldDB" id="A0A8J2ZHD2"/>
<dbReference type="Gene3D" id="3.40.50.1980">
    <property type="entry name" value="Nitrogenase molybdenum iron protein domain"/>
    <property type="match status" value="2"/>
</dbReference>
<evidence type="ECO:0000256" key="4">
    <source>
        <dbReference type="ARBA" id="ARBA00022729"/>
    </source>
</evidence>